<dbReference type="InterPro" id="IPR023393">
    <property type="entry name" value="START-like_dom_sf"/>
</dbReference>
<keyword evidence="2" id="KW-1185">Reference proteome</keyword>
<name>A0AAQ3Q8W2_9LILI</name>
<reference evidence="1 2" key="1">
    <citation type="submission" date="2023-10" db="EMBL/GenBank/DDBJ databases">
        <title>Chromosome-scale genome assembly provides insights into flower coloration mechanisms of Canna indica.</title>
        <authorList>
            <person name="Li C."/>
        </authorList>
    </citation>
    <scope>NUCLEOTIDE SEQUENCE [LARGE SCALE GENOMIC DNA]</scope>
    <source>
        <tissue evidence="1">Flower</tissue>
    </source>
</reference>
<gene>
    <name evidence="1" type="ORF">Cni_G10773</name>
</gene>
<dbReference type="EMBL" id="CP136892">
    <property type="protein sequence ID" value="WOL02054.1"/>
    <property type="molecule type" value="Genomic_DNA"/>
</dbReference>
<protein>
    <recommendedName>
        <fullName evidence="3">Lachrymatory factor synthase</fullName>
    </recommendedName>
</protein>
<dbReference type="PANTHER" id="PTHR33789">
    <property type="entry name" value="LACHRYMATORY-FACTOR SYNTHASE"/>
    <property type="match status" value="1"/>
</dbReference>
<evidence type="ECO:0000313" key="1">
    <source>
        <dbReference type="EMBL" id="WOL02054.1"/>
    </source>
</evidence>
<dbReference type="CDD" id="cd07821">
    <property type="entry name" value="PYR_PYL_RCAR_like"/>
    <property type="match status" value="1"/>
</dbReference>
<sequence>MEPAQGETRITWQGKAIADLPGAMADEAWFLLSSFCSLHLWIPGTVQTCRLIAGVEGQPGCVRYCASPPGENGKPRIWAYEELLAFDPAARTFRYKVADNNIGLKRFDVAFKVADGDGGGGGCKLEWSFDCDPAAGWSEESITAFLQSGIEEMAKSVEEALRVAGATAVVVN</sequence>
<dbReference type="InterPro" id="IPR019587">
    <property type="entry name" value="Polyketide_cyclase/dehydratase"/>
</dbReference>
<evidence type="ECO:0008006" key="3">
    <source>
        <dbReference type="Google" id="ProtNLM"/>
    </source>
</evidence>
<dbReference type="Pfam" id="PF10604">
    <property type="entry name" value="Polyketide_cyc2"/>
    <property type="match status" value="1"/>
</dbReference>
<accession>A0AAQ3Q8W2</accession>
<dbReference type="InterPro" id="IPR053249">
    <property type="entry name" value="LFS"/>
</dbReference>
<dbReference type="PANTHER" id="PTHR33789:SF11">
    <property type="entry name" value="OS05G0202300 PROTEIN"/>
    <property type="match status" value="1"/>
</dbReference>
<dbReference type="Proteomes" id="UP001327560">
    <property type="component" value="Chromosome 3"/>
</dbReference>
<evidence type="ECO:0000313" key="2">
    <source>
        <dbReference type="Proteomes" id="UP001327560"/>
    </source>
</evidence>
<dbReference type="AlphaFoldDB" id="A0AAQ3Q8W2"/>
<organism evidence="1 2">
    <name type="scientific">Canna indica</name>
    <name type="common">Indian-shot</name>
    <dbReference type="NCBI Taxonomy" id="4628"/>
    <lineage>
        <taxon>Eukaryota</taxon>
        <taxon>Viridiplantae</taxon>
        <taxon>Streptophyta</taxon>
        <taxon>Embryophyta</taxon>
        <taxon>Tracheophyta</taxon>
        <taxon>Spermatophyta</taxon>
        <taxon>Magnoliopsida</taxon>
        <taxon>Liliopsida</taxon>
        <taxon>Zingiberales</taxon>
        <taxon>Cannaceae</taxon>
        <taxon>Canna</taxon>
    </lineage>
</organism>
<dbReference type="Gene3D" id="3.30.530.20">
    <property type="match status" value="1"/>
</dbReference>
<proteinExistence type="predicted"/>
<dbReference type="SUPFAM" id="SSF55961">
    <property type="entry name" value="Bet v1-like"/>
    <property type="match status" value="1"/>
</dbReference>